<reference evidence="2" key="1">
    <citation type="submission" date="2013-03" db="EMBL/GenBank/DDBJ databases">
        <title>Draft genome sequence of Bacillus firmus DS1.</title>
        <authorList>
            <person name="Peng D."/>
            <person name="Zhu L."/>
            <person name="Sun M."/>
        </authorList>
    </citation>
    <scope>NUCLEOTIDE SEQUENCE [LARGE SCALE GENOMIC DNA]</scope>
    <source>
        <strain evidence="2">DS1</strain>
    </source>
</reference>
<evidence type="ECO:0000313" key="1">
    <source>
        <dbReference type="EMBL" id="EWG08321.1"/>
    </source>
</evidence>
<dbReference type="AlphaFoldDB" id="W7KY97"/>
<accession>W7KY97</accession>
<dbReference type="PATRIC" id="fig|1307436.3.peg.5275"/>
<organism evidence="1 2">
    <name type="scientific">Cytobacillus firmus DS1</name>
    <dbReference type="NCBI Taxonomy" id="1307436"/>
    <lineage>
        <taxon>Bacteria</taxon>
        <taxon>Bacillati</taxon>
        <taxon>Bacillota</taxon>
        <taxon>Bacilli</taxon>
        <taxon>Bacillales</taxon>
        <taxon>Bacillaceae</taxon>
        <taxon>Cytobacillus</taxon>
    </lineage>
</organism>
<reference evidence="1 2" key="2">
    <citation type="journal article" date="2016" name="Sci. Rep.">
        <title>A novel serine protease, Sep1, from Bacillus firmus DS-1 has nematicidal activity and degrades multiple intestinal-associated nematode proteins.</title>
        <authorList>
            <person name="Geng C."/>
            <person name="Nie X."/>
            <person name="Tang Z."/>
            <person name="Zhang Y."/>
            <person name="Lin J."/>
            <person name="Sun M."/>
            <person name="Peng D."/>
        </authorList>
    </citation>
    <scope>NUCLEOTIDE SEQUENCE [LARGE SCALE GENOMIC DNA]</scope>
    <source>
        <strain evidence="1 2">DS1</strain>
    </source>
</reference>
<dbReference type="RefSeq" id="WP_035333671.1">
    <property type="nucleotide sequence ID" value="NZ_APVL01000064.1"/>
</dbReference>
<protein>
    <submittedName>
        <fullName evidence="1">Uncharacterized protein</fullName>
    </submittedName>
</protein>
<sequence>MDFKVYQIFEDINFEGRETELRDYLINSDFFEGDHGLNYVINNDVELENGVLTGTLSEEFIPNSYSVDDDKSISVMDDIEPYERTFFALDFNTRAFLVQNRKYSPTNLKPGKSLNRLIEIFGDAFNNVFNAGFTLIPVLLPEGNDLFLTLFNNHRVVEIKVSNLNERTAFNDGHELSDDEEENNFIKTLWNEDSSLMDSIVLKTTSEGDLNDNIFAHAALSSPNCIIEKIKYFDPEEDGFVTKTRSSFDKFPIPNLDRNVESITAFQTIINAVNENRALLRRMRQIRD</sequence>
<dbReference type="Proteomes" id="UP000019270">
    <property type="component" value="Unassembled WGS sequence"/>
</dbReference>
<name>W7KY97_CYTFI</name>
<evidence type="ECO:0000313" key="2">
    <source>
        <dbReference type="Proteomes" id="UP000019270"/>
    </source>
</evidence>
<dbReference type="OrthoDB" id="2988686at2"/>
<proteinExistence type="predicted"/>
<dbReference type="EMBL" id="APVL01000064">
    <property type="protein sequence ID" value="EWG08321.1"/>
    <property type="molecule type" value="Genomic_DNA"/>
</dbReference>
<gene>
    <name evidence="1" type="ORF">PBF_24859</name>
</gene>
<comment type="caution">
    <text evidence="1">The sequence shown here is derived from an EMBL/GenBank/DDBJ whole genome shotgun (WGS) entry which is preliminary data.</text>
</comment>